<name>A0A2K2DM38_BRADI</name>
<dbReference type="InterPro" id="IPR004265">
    <property type="entry name" value="Dirigent"/>
</dbReference>
<comment type="subunit">
    <text evidence="2 4">Homodimer.</text>
</comment>
<dbReference type="EMBL" id="CM000880">
    <property type="protein sequence ID" value="PNT75348.1"/>
    <property type="molecule type" value="Genomic_DNA"/>
</dbReference>
<dbReference type="AlphaFoldDB" id="A0A2K2DM38"/>
<dbReference type="GeneID" id="112271916"/>
<accession>A0A2K2DM38</accession>
<organism evidence="5">
    <name type="scientific">Brachypodium distachyon</name>
    <name type="common">Purple false brome</name>
    <name type="synonym">Trachynia distachya</name>
    <dbReference type="NCBI Taxonomy" id="15368"/>
    <lineage>
        <taxon>Eukaryota</taxon>
        <taxon>Viridiplantae</taxon>
        <taxon>Streptophyta</taxon>
        <taxon>Embryophyta</taxon>
        <taxon>Tracheophyta</taxon>
        <taxon>Spermatophyta</taxon>
        <taxon>Magnoliopsida</taxon>
        <taxon>Liliopsida</taxon>
        <taxon>Poales</taxon>
        <taxon>Poaceae</taxon>
        <taxon>BOP clade</taxon>
        <taxon>Pooideae</taxon>
        <taxon>Stipodae</taxon>
        <taxon>Brachypodieae</taxon>
        <taxon>Brachypodium</taxon>
    </lineage>
</organism>
<keyword evidence="7" id="KW-1185">Reference proteome</keyword>
<sequence>MAGTANPSSYYQSGRVTREVQHKEHLFHLYMFQHTENLPNANQKVIARPNPPHDFGLTIAIDWALRDGLGPNAKNVARAQGMALGSSIDGPKWLMCHNIVFTDERFKGSTLRVLGNIEEEDRGVWSIVGGTGEFSYAQGDFTYKYTEKPVNGIYTREVHIRVLCPTFVKLTPPNKVVSRHS</sequence>
<comment type="similarity">
    <text evidence="1 4">Belongs to the plant dirigent protein family.</text>
</comment>
<reference evidence="5 6" key="1">
    <citation type="journal article" date="2010" name="Nature">
        <title>Genome sequencing and analysis of the model grass Brachypodium distachyon.</title>
        <authorList>
            <consortium name="International Brachypodium Initiative"/>
        </authorList>
    </citation>
    <scope>NUCLEOTIDE SEQUENCE [LARGE SCALE GENOMIC DNA]</scope>
    <source>
        <strain evidence="5">Bd21</strain>
        <strain evidence="6">cv. Bd21</strain>
    </source>
</reference>
<dbReference type="GO" id="GO:0009699">
    <property type="term" value="P:phenylpropanoid biosynthetic process"/>
    <property type="evidence" value="ECO:0007669"/>
    <property type="project" value="UniProtKB-ARBA"/>
</dbReference>
<dbReference type="OrthoDB" id="590363at2759"/>
<keyword evidence="3 4" id="KW-0964">Secreted</keyword>
<dbReference type="GO" id="GO:0048046">
    <property type="term" value="C:apoplast"/>
    <property type="evidence" value="ECO:0007669"/>
    <property type="project" value="UniProtKB-SubCell"/>
</dbReference>
<protein>
    <recommendedName>
        <fullName evidence="4">Dirigent protein</fullName>
    </recommendedName>
</protein>
<reference evidence="6" key="3">
    <citation type="submission" date="2018-08" db="UniProtKB">
        <authorList>
            <consortium name="EnsemblPlants"/>
        </authorList>
    </citation>
    <scope>IDENTIFICATION</scope>
    <source>
        <strain evidence="6">cv. Bd21</strain>
    </source>
</reference>
<dbReference type="EnsemblPlants" id="PNT75347">
    <property type="protein sequence ID" value="PNT75347"/>
    <property type="gene ID" value="BRADI_1g30652v3"/>
</dbReference>
<evidence type="ECO:0000256" key="3">
    <source>
        <dbReference type="ARBA" id="ARBA00022525"/>
    </source>
</evidence>
<dbReference type="InterPro" id="IPR044859">
    <property type="entry name" value="Allene_oxi_cyc_Dirigent"/>
</dbReference>
<evidence type="ECO:0000313" key="7">
    <source>
        <dbReference type="Proteomes" id="UP000008810"/>
    </source>
</evidence>
<dbReference type="Pfam" id="PF03018">
    <property type="entry name" value="Dirigent"/>
    <property type="match status" value="1"/>
</dbReference>
<dbReference type="Gramene" id="PNT75348">
    <property type="protein sequence ID" value="PNT75348"/>
    <property type="gene ID" value="BRADI_1g30652v3"/>
</dbReference>
<evidence type="ECO:0000256" key="1">
    <source>
        <dbReference type="ARBA" id="ARBA00010746"/>
    </source>
</evidence>
<proteinExistence type="inferred from homology"/>
<comment type="subcellular location">
    <subcellularLocation>
        <location evidence="4">Secreted</location>
        <location evidence="4">Extracellular space</location>
        <location evidence="4">Apoplast</location>
    </subcellularLocation>
</comment>
<dbReference type="Gramene" id="PNT75347">
    <property type="protein sequence ID" value="PNT75347"/>
    <property type="gene ID" value="BRADI_1g30652v3"/>
</dbReference>
<dbReference type="Gene3D" id="2.40.480.10">
    <property type="entry name" value="Allene oxide cyclase-like"/>
    <property type="match status" value="1"/>
</dbReference>
<dbReference type="RefSeq" id="XP_024317939.1">
    <property type="nucleotide sequence ID" value="XM_024462171.1"/>
</dbReference>
<gene>
    <name evidence="6" type="primary">LOC112271916</name>
    <name evidence="5" type="ORF">BRADI_1g30652v3</name>
</gene>
<dbReference type="Proteomes" id="UP000008810">
    <property type="component" value="Chromosome 1"/>
</dbReference>
<evidence type="ECO:0000256" key="2">
    <source>
        <dbReference type="ARBA" id="ARBA00011738"/>
    </source>
</evidence>
<evidence type="ECO:0000256" key="4">
    <source>
        <dbReference type="RuleBase" id="RU363099"/>
    </source>
</evidence>
<dbReference type="EMBL" id="CM000880">
    <property type="protein sequence ID" value="PNT75347.1"/>
    <property type="molecule type" value="Genomic_DNA"/>
</dbReference>
<comment type="function">
    <text evidence="4">Dirigent proteins impart stereoselectivity on the phenoxy radical-coupling reaction, yielding optically active lignans from two molecules of coniferyl alcohol in the biosynthesis of lignans, flavonolignans, and alkaloids and thus plays a central role in plant secondary metabolism.</text>
</comment>
<reference evidence="5" key="2">
    <citation type="submission" date="2017-06" db="EMBL/GenBank/DDBJ databases">
        <title>WGS assembly of Brachypodium distachyon.</title>
        <authorList>
            <consortium name="The International Brachypodium Initiative"/>
            <person name="Lucas S."/>
            <person name="Harmon-Smith M."/>
            <person name="Lail K."/>
            <person name="Tice H."/>
            <person name="Grimwood J."/>
            <person name="Bruce D."/>
            <person name="Barry K."/>
            <person name="Shu S."/>
            <person name="Lindquist E."/>
            <person name="Wang M."/>
            <person name="Pitluck S."/>
            <person name="Vogel J.P."/>
            <person name="Garvin D.F."/>
            <person name="Mockler T.C."/>
            <person name="Schmutz J."/>
            <person name="Rokhsar D."/>
            <person name="Bevan M.W."/>
        </authorList>
    </citation>
    <scope>NUCLEOTIDE SEQUENCE</scope>
    <source>
        <strain evidence="5">Bd21</strain>
    </source>
</reference>
<keyword evidence="4" id="KW-0052">Apoplast</keyword>
<dbReference type="PANTHER" id="PTHR21495">
    <property type="entry name" value="NUCLEOPORIN-RELATED"/>
    <property type="match status" value="1"/>
</dbReference>
<evidence type="ECO:0000313" key="5">
    <source>
        <dbReference type="EMBL" id="PNT75347.1"/>
    </source>
</evidence>
<dbReference type="STRING" id="15368.A0A2K2DM38"/>
<dbReference type="EnsemblPlants" id="PNT75348">
    <property type="protein sequence ID" value="PNT75348"/>
    <property type="gene ID" value="BRADI_1g30652v3"/>
</dbReference>
<evidence type="ECO:0000313" key="6">
    <source>
        <dbReference type="EnsemblPlants" id="PNT75347"/>
    </source>
</evidence>